<comment type="subcellular location">
    <subcellularLocation>
        <location evidence="2">Cell membrane</location>
        <topology evidence="2">Multi-pass membrane protein</topology>
    </subcellularLocation>
</comment>
<dbReference type="InterPro" id="IPR007372">
    <property type="entry name" value="Lipid/polyisoprenoid-bd_YceI"/>
</dbReference>
<gene>
    <name evidence="15" type="ORF">SAMN04488103_104254</name>
</gene>
<dbReference type="AlphaFoldDB" id="A0A1H8FT49"/>
<dbReference type="GO" id="GO:0020037">
    <property type="term" value="F:heme binding"/>
    <property type="evidence" value="ECO:0007669"/>
    <property type="project" value="TreeGrafter"/>
</dbReference>
<dbReference type="SUPFAM" id="SSF101874">
    <property type="entry name" value="YceI-like"/>
    <property type="match status" value="1"/>
</dbReference>
<keyword evidence="16" id="KW-1185">Reference proteome</keyword>
<evidence type="ECO:0000256" key="1">
    <source>
        <dbReference type="ARBA" id="ARBA00001970"/>
    </source>
</evidence>
<keyword evidence="3" id="KW-0813">Transport</keyword>
<feature type="transmembrane region" description="Helical" evidence="13">
    <location>
        <begin position="149"/>
        <end position="169"/>
    </location>
</feature>
<dbReference type="InterPro" id="IPR036761">
    <property type="entry name" value="TTHA0802/YceI-like_sf"/>
</dbReference>
<evidence type="ECO:0000256" key="8">
    <source>
        <dbReference type="ARBA" id="ARBA00022982"/>
    </source>
</evidence>
<keyword evidence="10" id="KW-0408">Iron</keyword>
<dbReference type="PANTHER" id="PTHR30529">
    <property type="entry name" value="CYTOCHROME B561"/>
    <property type="match status" value="1"/>
</dbReference>
<feature type="domain" description="Lipid/polyisoprenoid-binding YceI-like" evidence="14">
    <location>
        <begin position="246"/>
        <end position="395"/>
    </location>
</feature>
<evidence type="ECO:0000313" key="16">
    <source>
        <dbReference type="Proteomes" id="UP000198761"/>
    </source>
</evidence>
<proteinExistence type="inferred from homology"/>
<dbReference type="GO" id="GO:0046872">
    <property type="term" value="F:metal ion binding"/>
    <property type="evidence" value="ECO:0007669"/>
    <property type="project" value="UniProtKB-KW"/>
</dbReference>
<dbReference type="Pfam" id="PF01292">
    <property type="entry name" value="Ni_hydr_CYTB"/>
    <property type="match status" value="1"/>
</dbReference>
<evidence type="ECO:0000256" key="5">
    <source>
        <dbReference type="ARBA" id="ARBA00022617"/>
    </source>
</evidence>
<evidence type="ECO:0000256" key="10">
    <source>
        <dbReference type="ARBA" id="ARBA00023004"/>
    </source>
</evidence>
<dbReference type="OrthoDB" id="1247465at2"/>
<keyword evidence="11 13" id="KW-0472">Membrane</keyword>
<evidence type="ECO:0000256" key="7">
    <source>
        <dbReference type="ARBA" id="ARBA00022723"/>
    </source>
</evidence>
<dbReference type="SMART" id="SM00867">
    <property type="entry name" value="YceI"/>
    <property type="match status" value="1"/>
</dbReference>
<dbReference type="GO" id="GO:0005886">
    <property type="term" value="C:plasma membrane"/>
    <property type="evidence" value="ECO:0007669"/>
    <property type="project" value="UniProtKB-SubCell"/>
</dbReference>
<evidence type="ECO:0000259" key="14">
    <source>
        <dbReference type="SMART" id="SM00867"/>
    </source>
</evidence>
<dbReference type="Gene3D" id="1.20.950.20">
    <property type="entry name" value="Transmembrane di-heme cytochromes, Chain C"/>
    <property type="match status" value="1"/>
</dbReference>
<evidence type="ECO:0000256" key="11">
    <source>
        <dbReference type="ARBA" id="ARBA00023136"/>
    </source>
</evidence>
<feature type="transmembrane region" description="Helical" evidence="13">
    <location>
        <begin position="201"/>
        <end position="220"/>
    </location>
</feature>
<dbReference type="STRING" id="933059.SAMN04488103_104254"/>
<evidence type="ECO:0000313" key="15">
    <source>
        <dbReference type="EMBL" id="SEN34819.1"/>
    </source>
</evidence>
<evidence type="ECO:0000256" key="6">
    <source>
        <dbReference type="ARBA" id="ARBA00022692"/>
    </source>
</evidence>
<organism evidence="15 16">
    <name type="scientific">Gemmobacter aquatilis</name>
    <dbReference type="NCBI Taxonomy" id="933059"/>
    <lineage>
        <taxon>Bacteria</taxon>
        <taxon>Pseudomonadati</taxon>
        <taxon>Pseudomonadota</taxon>
        <taxon>Alphaproteobacteria</taxon>
        <taxon>Rhodobacterales</taxon>
        <taxon>Paracoccaceae</taxon>
        <taxon>Gemmobacter</taxon>
    </lineage>
</organism>
<dbReference type="InterPro" id="IPR011577">
    <property type="entry name" value="Cyt_b561_bac/Ni-Hgenase"/>
</dbReference>
<keyword evidence="9 13" id="KW-1133">Transmembrane helix</keyword>
<protein>
    <submittedName>
        <fullName evidence="15">Cytochrome b561</fullName>
    </submittedName>
</protein>
<dbReference type="InterPro" id="IPR016174">
    <property type="entry name" value="Di-haem_cyt_TM"/>
</dbReference>
<comment type="similarity">
    <text evidence="12">Belongs to the cytochrome b561 family.</text>
</comment>
<dbReference type="PANTHER" id="PTHR30529:SF7">
    <property type="entry name" value="CYTOCHROME B561 BACTERIAL_NI-HYDROGENASE DOMAIN-CONTAINING PROTEIN"/>
    <property type="match status" value="1"/>
</dbReference>
<keyword evidence="7" id="KW-0479">Metal-binding</keyword>
<dbReference type="EMBL" id="FOCE01000004">
    <property type="protein sequence ID" value="SEN34819.1"/>
    <property type="molecule type" value="Genomic_DNA"/>
</dbReference>
<keyword evidence="5" id="KW-0349">Heme</keyword>
<feature type="transmembrane region" description="Helical" evidence="13">
    <location>
        <begin position="96"/>
        <end position="114"/>
    </location>
</feature>
<name>A0A1H8FT49_9RHOB</name>
<feature type="transmembrane region" description="Helical" evidence="13">
    <location>
        <begin position="17"/>
        <end position="35"/>
    </location>
</feature>
<dbReference type="GO" id="GO:0009055">
    <property type="term" value="F:electron transfer activity"/>
    <property type="evidence" value="ECO:0007669"/>
    <property type="project" value="InterPro"/>
</dbReference>
<dbReference type="Gene3D" id="2.40.128.110">
    <property type="entry name" value="Lipid/polyisoprenoid-binding, YceI-like"/>
    <property type="match status" value="1"/>
</dbReference>
<keyword evidence="4" id="KW-1003">Cell membrane</keyword>
<dbReference type="Proteomes" id="UP000198761">
    <property type="component" value="Unassembled WGS sequence"/>
</dbReference>
<evidence type="ECO:0000256" key="4">
    <source>
        <dbReference type="ARBA" id="ARBA00022475"/>
    </source>
</evidence>
<evidence type="ECO:0000256" key="3">
    <source>
        <dbReference type="ARBA" id="ARBA00022448"/>
    </source>
</evidence>
<evidence type="ECO:0000256" key="12">
    <source>
        <dbReference type="ARBA" id="ARBA00037975"/>
    </source>
</evidence>
<dbReference type="GO" id="GO:0022904">
    <property type="term" value="P:respiratory electron transport chain"/>
    <property type="evidence" value="ECO:0007669"/>
    <property type="project" value="InterPro"/>
</dbReference>
<feature type="transmembrane region" description="Helical" evidence="13">
    <location>
        <begin position="55"/>
        <end position="75"/>
    </location>
</feature>
<comment type="cofactor">
    <cofactor evidence="1">
        <name>heme b</name>
        <dbReference type="ChEBI" id="CHEBI:60344"/>
    </cofactor>
</comment>
<evidence type="ECO:0000256" key="2">
    <source>
        <dbReference type="ARBA" id="ARBA00004651"/>
    </source>
</evidence>
<keyword evidence="8" id="KW-0249">Electron transport</keyword>
<keyword evidence="6 13" id="KW-0812">Transmembrane</keyword>
<dbReference type="RefSeq" id="WP_091300779.1">
    <property type="nucleotide sequence ID" value="NZ_FOCE01000004.1"/>
</dbReference>
<evidence type="ECO:0000256" key="9">
    <source>
        <dbReference type="ARBA" id="ARBA00022989"/>
    </source>
</evidence>
<dbReference type="Pfam" id="PF04264">
    <property type="entry name" value="YceI"/>
    <property type="match status" value="1"/>
</dbReference>
<dbReference type="InterPro" id="IPR052168">
    <property type="entry name" value="Cytochrome_b561_oxidase"/>
</dbReference>
<dbReference type="SUPFAM" id="SSF81342">
    <property type="entry name" value="Transmembrane di-heme cytochromes"/>
    <property type="match status" value="1"/>
</dbReference>
<evidence type="ECO:0000256" key="13">
    <source>
        <dbReference type="SAM" id="Phobius"/>
    </source>
</evidence>
<sequence length="403" mass="42456">MPAQNAPTRYGSVARSLHWLTALLILSAIGLGLYAEDLPYDTAETLAAKAQIFSIHKTIGVAAFFVALARILWALSQPRPAPLHPERRLETLAAETVHWALYISMLAVPLSGWVHHAAVEGFAPILWPFGQNLPFVAKSETVATIATTLHWLFSKLLIASVALHILGALKHALIDRDGTLARMTRGAEAGKTSARHPRAPILVALGLYAAGAFAAVSMTAPPPAAPAAQATAPAPQATAPVQTAGNWQVTTGTLGFTIQQMGAAVSGSLPDWAAEIRFDETPVEGKNGHVRVSIDTRTLTLGSVTDQAKGAEFFDVAQHPTAVFEADILPAANGYIAQGTLTLRGVTLPLALPFTLTLTGDTAEMAGKVTLDRRAFGMGASYGDEATIGFNAEVAVNLTATRR</sequence>
<reference evidence="15 16" key="1">
    <citation type="submission" date="2016-10" db="EMBL/GenBank/DDBJ databases">
        <authorList>
            <person name="de Groot N.N."/>
        </authorList>
    </citation>
    <scope>NUCLEOTIDE SEQUENCE [LARGE SCALE GENOMIC DNA]</scope>
    <source>
        <strain evidence="15 16">DSM 3857</strain>
    </source>
</reference>
<accession>A0A1H8FT49</accession>